<keyword evidence="3 5" id="KW-0698">rRNA processing</keyword>
<dbReference type="InterPro" id="IPR036976">
    <property type="entry name" value="RimM_N_sf"/>
</dbReference>
<dbReference type="GO" id="GO:0005840">
    <property type="term" value="C:ribosome"/>
    <property type="evidence" value="ECO:0007669"/>
    <property type="project" value="InterPro"/>
</dbReference>
<evidence type="ECO:0000256" key="4">
    <source>
        <dbReference type="ARBA" id="ARBA00023186"/>
    </source>
</evidence>
<comment type="domain">
    <text evidence="5">The PRC barrel domain binds ribosomal protein uS19.</text>
</comment>
<dbReference type="GO" id="GO:0043022">
    <property type="term" value="F:ribosome binding"/>
    <property type="evidence" value="ECO:0007669"/>
    <property type="project" value="InterPro"/>
</dbReference>
<dbReference type="HAMAP" id="MF_00014">
    <property type="entry name" value="Ribosome_mat_RimM"/>
    <property type="match status" value="1"/>
</dbReference>
<dbReference type="PANTHER" id="PTHR33692">
    <property type="entry name" value="RIBOSOME MATURATION FACTOR RIMM"/>
    <property type="match status" value="1"/>
</dbReference>
<dbReference type="OrthoDB" id="9788191at2"/>
<dbReference type="GO" id="GO:0006364">
    <property type="term" value="P:rRNA processing"/>
    <property type="evidence" value="ECO:0007669"/>
    <property type="project" value="UniProtKB-UniRule"/>
</dbReference>
<dbReference type="SUPFAM" id="SSF50346">
    <property type="entry name" value="PRC-barrel domain"/>
    <property type="match status" value="1"/>
</dbReference>
<evidence type="ECO:0000256" key="2">
    <source>
        <dbReference type="ARBA" id="ARBA00022517"/>
    </source>
</evidence>
<comment type="subcellular location">
    <subcellularLocation>
        <location evidence="5">Cytoplasm</location>
    </subcellularLocation>
</comment>
<dbReference type="eggNOG" id="COG0806">
    <property type="taxonomic scope" value="Bacteria"/>
</dbReference>
<dbReference type="Gene3D" id="2.40.30.60">
    <property type="entry name" value="RimM"/>
    <property type="match status" value="1"/>
</dbReference>
<dbReference type="EMBL" id="CP003539">
    <property type="protein sequence ID" value="AFX98592.1"/>
    <property type="molecule type" value="Genomic_DNA"/>
</dbReference>
<keyword evidence="9" id="KW-1185">Reference proteome</keyword>
<gene>
    <name evidence="5 8" type="primary">rimM</name>
    <name evidence="8" type="ORF">A1OE_398</name>
</gene>
<dbReference type="STRING" id="1193729.A1OE_398"/>
<dbReference type="GO" id="GO:0042274">
    <property type="term" value="P:ribosomal small subunit biogenesis"/>
    <property type="evidence" value="ECO:0007669"/>
    <property type="project" value="UniProtKB-UniRule"/>
</dbReference>
<comment type="similarity">
    <text evidence="5">Belongs to the RimM family.</text>
</comment>
<dbReference type="SUPFAM" id="SSF50447">
    <property type="entry name" value="Translation proteins"/>
    <property type="match status" value="1"/>
</dbReference>
<dbReference type="PATRIC" id="fig|1193729.4.peg.224"/>
<evidence type="ECO:0000313" key="9">
    <source>
        <dbReference type="Proteomes" id="UP000010077"/>
    </source>
</evidence>
<comment type="subunit">
    <text evidence="5">Binds ribosomal protein uS19.</text>
</comment>
<evidence type="ECO:0000256" key="5">
    <source>
        <dbReference type="HAMAP-Rule" id="MF_00014"/>
    </source>
</evidence>
<feature type="domain" description="Ribosome maturation factor RimM PRC barrel" evidence="7">
    <location>
        <begin position="105"/>
        <end position="166"/>
    </location>
</feature>
<dbReference type="KEGG" id="thal:A1OE_398"/>
<comment type="function">
    <text evidence="5">An accessory protein needed during the final step in the assembly of 30S ribosomal subunit, possibly for assembly of the head region. Essential for efficient processing of 16S rRNA. May be needed both before and after RbfA during the maturation of 16S rRNA. It has affinity for free ribosomal 30S subunits but not for 70S ribosomes.</text>
</comment>
<proteinExistence type="inferred from homology"/>
<reference evidence="8 9" key="1">
    <citation type="journal article" date="2012" name="Proc. Natl. Acad. Sci. U.S.A.">
        <title>Genome streamlining and chemical defense in a coral reef symbiosis.</title>
        <authorList>
            <person name="Kwan J.C."/>
            <person name="Donia M.S."/>
            <person name="Han A.W."/>
            <person name="Hirose E."/>
            <person name="Haygood M.G."/>
            <person name="Schmidt E.W."/>
        </authorList>
    </citation>
    <scope>NUCLEOTIDE SEQUENCE [LARGE SCALE GENOMIC DNA]</scope>
    <source>
        <strain evidence="8 9">L2</strain>
    </source>
</reference>
<keyword evidence="4 5" id="KW-0143">Chaperone</keyword>
<dbReference type="InterPro" id="IPR009000">
    <property type="entry name" value="Transl_B-barrel_sf"/>
</dbReference>
<evidence type="ECO:0000259" key="7">
    <source>
        <dbReference type="Pfam" id="PF24986"/>
    </source>
</evidence>
<dbReference type="InterPro" id="IPR011961">
    <property type="entry name" value="RimM"/>
</dbReference>
<dbReference type="NCBIfam" id="TIGR02273">
    <property type="entry name" value="16S_RimM"/>
    <property type="match status" value="1"/>
</dbReference>
<dbReference type="Pfam" id="PF24986">
    <property type="entry name" value="PRC_RimM"/>
    <property type="match status" value="1"/>
</dbReference>
<dbReference type="HOGENOM" id="CLU_077636_0_1_5"/>
<sequence length="172" mass="18971">MQKKIGANNIRICLGVITEAHGVHGLVKVKPFTEIPEDIAAYGPVENDTGNRQFVMRVIAARKGKVIVKVKGIISRDAAQDLKGLLLYVKRNALPKSNQVIVYHADLIGLSIVDINGKLLGKVSALYNFGAGDIIEFCESNGPLQMLPFTKQFFPTINLIDHYMVLEQQKTI</sequence>
<dbReference type="PANTHER" id="PTHR33692:SF1">
    <property type="entry name" value="RIBOSOME MATURATION FACTOR RIMM"/>
    <property type="match status" value="1"/>
</dbReference>
<organism evidence="8 9">
    <name type="scientific">Candidatus Endolissoclinum faulkneri L2</name>
    <dbReference type="NCBI Taxonomy" id="1193729"/>
    <lineage>
        <taxon>Bacteria</taxon>
        <taxon>Pseudomonadati</taxon>
        <taxon>Pseudomonadota</taxon>
        <taxon>Alphaproteobacteria</taxon>
        <taxon>Rhodospirillales</taxon>
        <taxon>Rhodospirillaceae</taxon>
        <taxon>Candidatus Endolissoclinum</taxon>
    </lineage>
</organism>
<dbReference type="Gene3D" id="2.30.30.240">
    <property type="entry name" value="PRC-barrel domain"/>
    <property type="match status" value="1"/>
</dbReference>
<protein>
    <recommendedName>
        <fullName evidence="5">Ribosome maturation factor RimM</fullName>
    </recommendedName>
</protein>
<dbReference type="Proteomes" id="UP000010077">
    <property type="component" value="Chromosome"/>
</dbReference>
<dbReference type="Pfam" id="PF01782">
    <property type="entry name" value="RimM"/>
    <property type="match status" value="1"/>
</dbReference>
<keyword evidence="2 5" id="KW-0690">Ribosome biogenesis</keyword>
<dbReference type="AlphaFoldDB" id="K7YM60"/>
<dbReference type="InterPro" id="IPR002676">
    <property type="entry name" value="RimM_N"/>
</dbReference>
<dbReference type="GO" id="GO:0005737">
    <property type="term" value="C:cytoplasm"/>
    <property type="evidence" value="ECO:0007669"/>
    <property type="project" value="UniProtKB-SubCell"/>
</dbReference>
<dbReference type="InterPro" id="IPR011033">
    <property type="entry name" value="PRC_barrel-like_sf"/>
</dbReference>
<evidence type="ECO:0000313" key="8">
    <source>
        <dbReference type="EMBL" id="AFX98592.1"/>
    </source>
</evidence>
<evidence type="ECO:0000256" key="3">
    <source>
        <dbReference type="ARBA" id="ARBA00022552"/>
    </source>
</evidence>
<keyword evidence="1 5" id="KW-0963">Cytoplasm</keyword>
<feature type="domain" description="RimM N-terminal" evidence="6">
    <location>
        <begin position="14"/>
        <end position="92"/>
    </location>
</feature>
<name>K7YM60_9PROT</name>
<accession>K7YM60</accession>
<dbReference type="InterPro" id="IPR056792">
    <property type="entry name" value="PRC_RimM"/>
</dbReference>
<evidence type="ECO:0000259" key="6">
    <source>
        <dbReference type="Pfam" id="PF01782"/>
    </source>
</evidence>
<evidence type="ECO:0000256" key="1">
    <source>
        <dbReference type="ARBA" id="ARBA00022490"/>
    </source>
</evidence>
<dbReference type="RefSeq" id="WP_015088090.1">
    <property type="nucleotide sequence ID" value="NC_019566.1"/>
</dbReference>